<feature type="chain" id="PRO_5021350705" description="C1q domain-containing protein" evidence="1">
    <location>
        <begin position="23"/>
        <end position="586"/>
    </location>
</feature>
<dbReference type="Proteomes" id="UP000317332">
    <property type="component" value="Unassembled WGS sequence"/>
</dbReference>
<dbReference type="EMBL" id="VHIQ01000001">
    <property type="protein sequence ID" value="TPV35530.1"/>
    <property type="molecule type" value="Genomic_DNA"/>
</dbReference>
<name>A0A506PTH8_9FLAO</name>
<keyword evidence="1" id="KW-0732">Signal</keyword>
<evidence type="ECO:0000313" key="3">
    <source>
        <dbReference type="Proteomes" id="UP000317332"/>
    </source>
</evidence>
<comment type="caution">
    <text evidence="2">The sequence shown here is derived from an EMBL/GenBank/DDBJ whole genome shotgun (WGS) entry which is preliminary data.</text>
</comment>
<sequence length="586" mass="61894">MINSKSFTLGLTLLFFITSLNAQVGIGTTDPQGALDITSTTDGLLIPRVALVNLATVTVVTPTESELVYNTATVNDVTPGYYYLSTATGPWVRIGGATGWLTTGNADIVNGTNFMGTTNNVDVAFRRNNLASGRLAEISTSFGLGALNSTVAGENVAFGNNALRLNTGIQNVALGYNTLASNVDGRENVAIGFQTLQSINFSLRNIGIGHNAMRLINHAGASENVAIGWQSMQDSPTNVPVGFNVFVGAHAGRRYTSIKSVGIGNRALGSMNGGPSNGIENTAVGNESLAFNTTGNFNTAVGSESLRLATTGFENTVVGYHSGRNIENGARNVIIGFEAGKGMSQAGSNNVIIGQKAGISAGTGNIMLGYEAGFADNGSNKLYIHNANASADASLIYGEFNNNILRTNGQLQIGNPAGTGYAFPTSDGTVGQYLQTNGNGAVSWANQSDSKSVMRANITNNQGLDTLGWQKILFNKVLFDTNTEFNTTSSRFVASNAGYYQINAGFHTNGQSNTQFYAIGVYVNGNLYQETSSNHHNNGFVSRNINCIVSLVATDYVEIFVRNSQAGDVQIDSFTGKTFFEVQQIR</sequence>
<dbReference type="SUPFAM" id="SSF49842">
    <property type="entry name" value="TNF-like"/>
    <property type="match status" value="1"/>
</dbReference>
<evidence type="ECO:0008006" key="4">
    <source>
        <dbReference type="Google" id="ProtNLM"/>
    </source>
</evidence>
<dbReference type="InterPro" id="IPR008983">
    <property type="entry name" value="Tumour_necrosis_fac-like_dom"/>
</dbReference>
<evidence type="ECO:0000256" key="1">
    <source>
        <dbReference type="SAM" id="SignalP"/>
    </source>
</evidence>
<keyword evidence="3" id="KW-1185">Reference proteome</keyword>
<accession>A0A506PTH8</accession>
<protein>
    <recommendedName>
        <fullName evidence="4">C1q domain-containing protein</fullName>
    </recommendedName>
</protein>
<evidence type="ECO:0000313" key="2">
    <source>
        <dbReference type="EMBL" id="TPV35530.1"/>
    </source>
</evidence>
<dbReference type="AlphaFoldDB" id="A0A506PTH8"/>
<dbReference type="RefSeq" id="WP_140988540.1">
    <property type="nucleotide sequence ID" value="NZ_VHIQ01000001.1"/>
</dbReference>
<proteinExistence type="predicted"/>
<dbReference type="Gene3D" id="2.60.120.40">
    <property type="match status" value="1"/>
</dbReference>
<gene>
    <name evidence="2" type="ORF">FJ651_01050</name>
</gene>
<dbReference type="OrthoDB" id="1488700at2"/>
<reference evidence="2 3" key="1">
    <citation type="submission" date="2019-06" db="EMBL/GenBank/DDBJ databases">
        <title>Flavobacteriaceae Paucihalobacterium erythroidium CWB-1, complete genome.</title>
        <authorList>
            <person name="Wu S."/>
        </authorList>
    </citation>
    <scope>NUCLEOTIDE SEQUENCE [LARGE SCALE GENOMIC DNA]</scope>
    <source>
        <strain evidence="2 3">CWB-1</strain>
    </source>
</reference>
<feature type="signal peptide" evidence="1">
    <location>
        <begin position="1"/>
        <end position="22"/>
    </location>
</feature>
<organism evidence="2 3">
    <name type="scientific">Paucihalobacter ruber</name>
    <dbReference type="NCBI Taxonomy" id="2567861"/>
    <lineage>
        <taxon>Bacteria</taxon>
        <taxon>Pseudomonadati</taxon>
        <taxon>Bacteroidota</taxon>
        <taxon>Flavobacteriia</taxon>
        <taxon>Flavobacteriales</taxon>
        <taxon>Flavobacteriaceae</taxon>
        <taxon>Paucihalobacter</taxon>
    </lineage>
</organism>